<dbReference type="OrthoDB" id="1738401at2"/>
<evidence type="ECO:0000313" key="2">
    <source>
        <dbReference type="Proteomes" id="UP000367750"/>
    </source>
</evidence>
<proteinExistence type="predicted"/>
<name>A0A5J5GA77_9BACL</name>
<reference evidence="1 2" key="1">
    <citation type="submission" date="2019-09" db="EMBL/GenBank/DDBJ databases">
        <title>Bacillus ochoae sp. nov., Paenibacillus whitsoniae sp. nov., Paenibacillus spiritus sp. nov. Isolated from the Mars Exploration Rover during spacecraft assembly.</title>
        <authorList>
            <person name="Seuylemezian A."/>
            <person name="Vaishampayan P."/>
        </authorList>
    </citation>
    <scope>NUCLEOTIDE SEQUENCE [LARGE SCALE GENOMIC DNA]</scope>
    <source>
        <strain evidence="1 2">MER_111</strain>
    </source>
</reference>
<dbReference type="CDD" id="cd11614">
    <property type="entry name" value="SAF_CpaB_FlgA_like"/>
    <property type="match status" value="1"/>
</dbReference>
<evidence type="ECO:0008006" key="3">
    <source>
        <dbReference type="Google" id="ProtNLM"/>
    </source>
</evidence>
<protein>
    <recommendedName>
        <fullName evidence="3">SAF domain-containing protein</fullName>
    </recommendedName>
</protein>
<accession>A0A5J5GA77</accession>
<organism evidence="1 2">
    <name type="scientific">Paenibacillus spiritus</name>
    <dbReference type="NCBI Taxonomy" id="2496557"/>
    <lineage>
        <taxon>Bacteria</taxon>
        <taxon>Bacillati</taxon>
        <taxon>Bacillota</taxon>
        <taxon>Bacilli</taxon>
        <taxon>Bacillales</taxon>
        <taxon>Paenibacillaceae</taxon>
        <taxon>Paenibacillus</taxon>
    </lineage>
</organism>
<dbReference type="AlphaFoldDB" id="A0A5J5GA77"/>
<dbReference type="Proteomes" id="UP000367750">
    <property type="component" value="Unassembled WGS sequence"/>
</dbReference>
<sequence length="239" mass="25838">MPSRSQWLRRNVILAVLVLVTGFGGLLAYDLYIKPYVLARTVVKVKVADYGLLPKNRVLLASDLYLDSVQSQDVPEGALVSLGQAEGKMANVSLTDGMILTESLVDVSNLEPGPGEGIFPVPKESIYAINGSLRSRDKVDLYLIQGSADRPLARGEGGELSGNEVQPPSGSLFLSGVTVNYVRTEDNNDVRDTENGNDNHRFTSTGKVAVPELRLARKDGEALVKALGSGCRIWIVRVE</sequence>
<evidence type="ECO:0000313" key="1">
    <source>
        <dbReference type="EMBL" id="KAA9004928.1"/>
    </source>
</evidence>
<gene>
    <name evidence="1" type="ORF">F4V43_09920</name>
</gene>
<dbReference type="EMBL" id="VYKK01000012">
    <property type="protein sequence ID" value="KAA9004928.1"/>
    <property type="molecule type" value="Genomic_DNA"/>
</dbReference>
<keyword evidence="2" id="KW-1185">Reference proteome</keyword>
<comment type="caution">
    <text evidence="1">The sequence shown here is derived from an EMBL/GenBank/DDBJ whole genome shotgun (WGS) entry which is preliminary data.</text>
</comment>
<dbReference type="RefSeq" id="WP_150458080.1">
    <property type="nucleotide sequence ID" value="NZ_VYKK01000012.1"/>
</dbReference>